<dbReference type="PANTHER" id="PTHR34039:SF1">
    <property type="entry name" value="UPF0102 PROTEIN YRAN"/>
    <property type="match status" value="1"/>
</dbReference>
<comment type="caution">
    <text evidence="3">The sequence shown here is derived from an EMBL/GenBank/DDBJ whole genome shotgun (WGS) entry which is preliminary data.</text>
</comment>
<reference evidence="3" key="1">
    <citation type="submission" date="2022-09" db="EMBL/GenBank/DDBJ databases">
        <title>The genome sequence of Tsuneonella sp. YG55.</title>
        <authorList>
            <person name="Liu Y."/>
        </authorList>
    </citation>
    <scope>NUCLEOTIDE SEQUENCE</scope>
    <source>
        <strain evidence="3">YG55</strain>
    </source>
</reference>
<comment type="similarity">
    <text evidence="1 2">Belongs to the UPF0102 family.</text>
</comment>
<name>A0A9X3A8U3_9SPHN</name>
<dbReference type="SUPFAM" id="SSF52980">
    <property type="entry name" value="Restriction endonuclease-like"/>
    <property type="match status" value="1"/>
</dbReference>
<organism evidence="3 4">
    <name type="scientific">Tsuneonella litorea</name>
    <dbReference type="NCBI Taxonomy" id="2976475"/>
    <lineage>
        <taxon>Bacteria</taxon>
        <taxon>Pseudomonadati</taxon>
        <taxon>Pseudomonadota</taxon>
        <taxon>Alphaproteobacteria</taxon>
        <taxon>Sphingomonadales</taxon>
        <taxon>Erythrobacteraceae</taxon>
        <taxon>Tsuneonella</taxon>
    </lineage>
</organism>
<dbReference type="Pfam" id="PF02021">
    <property type="entry name" value="UPF0102"/>
    <property type="match status" value="1"/>
</dbReference>
<dbReference type="HAMAP" id="MF_00048">
    <property type="entry name" value="UPF0102"/>
    <property type="match status" value="1"/>
</dbReference>
<evidence type="ECO:0000256" key="2">
    <source>
        <dbReference type="HAMAP-Rule" id="MF_00048"/>
    </source>
</evidence>
<proteinExistence type="inferred from homology"/>
<dbReference type="InterPro" id="IPR003509">
    <property type="entry name" value="UPF0102_YraN-like"/>
</dbReference>
<dbReference type="AlphaFoldDB" id="A0A9X3A8U3"/>
<keyword evidence="4" id="KW-1185">Reference proteome</keyword>
<dbReference type="PANTHER" id="PTHR34039">
    <property type="entry name" value="UPF0102 PROTEIN YRAN"/>
    <property type="match status" value="1"/>
</dbReference>
<evidence type="ECO:0000313" key="3">
    <source>
        <dbReference type="EMBL" id="MCT2558165.1"/>
    </source>
</evidence>
<gene>
    <name evidence="3" type="ORF">N0B51_04155</name>
</gene>
<dbReference type="EMBL" id="JAOAMV010000002">
    <property type="protein sequence ID" value="MCT2558165.1"/>
    <property type="molecule type" value="Genomic_DNA"/>
</dbReference>
<evidence type="ECO:0000313" key="4">
    <source>
        <dbReference type="Proteomes" id="UP001142648"/>
    </source>
</evidence>
<dbReference type="RefSeq" id="WP_259960966.1">
    <property type="nucleotide sequence ID" value="NZ_JAOAMV010000002.1"/>
</dbReference>
<dbReference type="InterPro" id="IPR011856">
    <property type="entry name" value="tRNA_endonuc-like_dom_sf"/>
</dbReference>
<dbReference type="Proteomes" id="UP001142648">
    <property type="component" value="Unassembled WGS sequence"/>
</dbReference>
<dbReference type="GO" id="GO:0003676">
    <property type="term" value="F:nucleic acid binding"/>
    <property type="evidence" value="ECO:0007669"/>
    <property type="project" value="InterPro"/>
</dbReference>
<dbReference type="Gene3D" id="3.40.1350.10">
    <property type="match status" value="1"/>
</dbReference>
<protein>
    <recommendedName>
        <fullName evidence="2">UPF0102 protein N0B51_04155</fullName>
    </recommendedName>
</protein>
<dbReference type="InterPro" id="IPR011335">
    <property type="entry name" value="Restrct_endonuc-II-like"/>
</dbReference>
<evidence type="ECO:0000256" key="1">
    <source>
        <dbReference type="ARBA" id="ARBA00006738"/>
    </source>
</evidence>
<accession>A0A9X3A8U3</accession>
<sequence>MKRQRAEAAGRKGELAAELYLRAKGWAVLARRRKTPVGEIDLIVRRARTIAFVEVKWRSRAEDLALAIDDYRLRRVAAAAEAVAHEYAADEEDLRVDVILLAPGRLPHHIVNAWQP</sequence>